<evidence type="ECO:0000256" key="1">
    <source>
        <dbReference type="SAM" id="Coils"/>
    </source>
</evidence>
<name>A0AAQ3U1E0_PASNO</name>
<keyword evidence="3" id="KW-1185">Reference proteome</keyword>
<keyword evidence="1" id="KW-0175">Coiled coil</keyword>
<protein>
    <submittedName>
        <fullName evidence="2">Uncharacterized protein</fullName>
    </submittedName>
</protein>
<dbReference type="EMBL" id="CP144751">
    <property type="protein sequence ID" value="WVZ83730.1"/>
    <property type="molecule type" value="Genomic_DNA"/>
</dbReference>
<organism evidence="2 3">
    <name type="scientific">Paspalum notatum var. saurae</name>
    <dbReference type="NCBI Taxonomy" id="547442"/>
    <lineage>
        <taxon>Eukaryota</taxon>
        <taxon>Viridiplantae</taxon>
        <taxon>Streptophyta</taxon>
        <taxon>Embryophyta</taxon>
        <taxon>Tracheophyta</taxon>
        <taxon>Spermatophyta</taxon>
        <taxon>Magnoliopsida</taxon>
        <taxon>Liliopsida</taxon>
        <taxon>Poales</taxon>
        <taxon>Poaceae</taxon>
        <taxon>PACMAD clade</taxon>
        <taxon>Panicoideae</taxon>
        <taxon>Andropogonodae</taxon>
        <taxon>Paspaleae</taxon>
        <taxon>Paspalinae</taxon>
        <taxon>Paspalum</taxon>
    </lineage>
</organism>
<evidence type="ECO:0000313" key="2">
    <source>
        <dbReference type="EMBL" id="WVZ83730.1"/>
    </source>
</evidence>
<gene>
    <name evidence="2" type="ORF">U9M48_030849</name>
</gene>
<feature type="coiled-coil region" evidence="1">
    <location>
        <begin position="32"/>
        <end position="59"/>
    </location>
</feature>
<accession>A0AAQ3U1E0</accession>
<evidence type="ECO:0000313" key="3">
    <source>
        <dbReference type="Proteomes" id="UP001341281"/>
    </source>
</evidence>
<sequence length="279" mass="31139">MRIPQFEPDEIIATSIKESARDFVIGSGEYVIKDFKFTIKQAEKRFDKMKKNIKFRQSQDDNWVSSSTPERIIRGIDDSLISGSASDSGIEMLAQLVVWTVGKGAMDRCREMIPQGNDTAGNSRVRLFNPGTRKCSNLWHSGILLGHGAWSLYQRTTWAEQANRMKLIGNKLKQAVCIDSIFLSRHLLSYDSGSTFFTAAHFISTLKPSGSMVMYWASFSASIVDSNKCAKSANGWFLLLLDGWLPLLLDGWLPLQLDGGSVGSLVERSSFKKAITLRP</sequence>
<dbReference type="AlphaFoldDB" id="A0AAQ3U1E0"/>
<dbReference type="Proteomes" id="UP001341281">
    <property type="component" value="Chromosome 07"/>
</dbReference>
<proteinExistence type="predicted"/>
<reference evidence="2 3" key="1">
    <citation type="submission" date="2024-02" db="EMBL/GenBank/DDBJ databases">
        <title>High-quality chromosome-scale genome assembly of Pensacola bahiagrass (Paspalum notatum Flugge var. saurae).</title>
        <authorList>
            <person name="Vega J.M."/>
            <person name="Podio M."/>
            <person name="Orjuela J."/>
            <person name="Siena L.A."/>
            <person name="Pessino S.C."/>
            <person name="Combes M.C."/>
            <person name="Mariac C."/>
            <person name="Albertini E."/>
            <person name="Pupilli F."/>
            <person name="Ortiz J.P.A."/>
            <person name="Leblanc O."/>
        </authorList>
    </citation>
    <scope>NUCLEOTIDE SEQUENCE [LARGE SCALE GENOMIC DNA]</scope>
    <source>
        <strain evidence="2">R1</strain>
        <tissue evidence="2">Leaf</tissue>
    </source>
</reference>